<sequence length="57" mass="6185">MQQRATTHIHCGAQPLAFKSRTSTLDTTICCRVQGREAVAIGEATPRTLAGFKRAVQ</sequence>
<proteinExistence type="predicted"/>
<feature type="non-terminal residue" evidence="1">
    <location>
        <position position="57"/>
    </location>
</feature>
<accession>A0A0D2MEY4</accession>
<protein>
    <submittedName>
        <fullName evidence="1">Uncharacterized protein</fullName>
    </submittedName>
</protein>
<dbReference type="AlphaFoldDB" id="A0A0D2MEY4"/>
<name>A0A0D2MEY4_9CHLO</name>
<dbReference type="GeneID" id="25731847"/>
<dbReference type="KEGG" id="mng:MNEG_14299"/>
<evidence type="ECO:0000313" key="2">
    <source>
        <dbReference type="Proteomes" id="UP000054498"/>
    </source>
</evidence>
<reference evidence="1 2" key="1">
    <citation type="journal article" date="2013" name="BMC Genomics">
        <title>Reconstruction of the lipid metabolism for the microalga Monoraphidium neglectum from its genome sequence reveals characteristics suitable for biofuel production.</title>
        <authorList>
            <person name="Bogen C."/>
            <person name="Al-Dilaimi A."/>
            <person name="Albersmeier A."/>
            <person name="Wichmann J."/>
            <person name="Grundmann M."/>
            <person name="Rupp O."/>
            <person name="Lauersen K.J."/>
            <person name="Blifernez-Klassen O."/>
            <person name="Kalinowski J."/>
            <person name="Goesmann A."/>
            <person name="Mussgnug J.H."/>
            <person name="Kruse O."/>
        </authorList>
    </citation>
    <scope>NUCLEOTIDE SEQUENCE [LARGE SCALE GENOMIC DNA]</scope>
    <source>
        <strain evidence="1 2">SAG 48.87</strain>
    </source>
</reference>
<dbReference type="EMBL" id="KK104605">
    <property type="protein sequence ID" value="KIY93665.1"/>
    <property type="molecule type" value="Genomic_DNA"/>
</dbReference>
<dbReference type="Proteomes" id="UP000054498">
    <property type="component" value="Unassembled WGS sequence"/>
</dbReference>
<organism evidence="1 2">
    <name type="scientific">Monoraphidium neglectum</name>
    <dbReference type="NCBI Taxonomy" id="145388"/>
    <lineage>
        <taxon>Eukaryota</taxon>
        <taxon>Viridiplantae</taxon>
        <taxon>Chlorophyta</taxon>
        <taxon>core chlorophytes</taxon>
        <taxon>Chlorophyceae</taxon>
        <taxon>CS clade</taxon>
        <taxon>Sphaeropleales</taxon>
        <taxon>Selenastraceae</taxon>
        <taxon>Monoraphidium</taxon>
    </lineage>
</organism>
<keyword evidence="2" id="KW-1185">Reference proteome</keyword>
<evidence type="ECO:0000313" key="1">
    <source>
        <dbReference type="EMBL" id="KIY93665.1"/>
    </source>
</evidence>
<gene>
    <name evidence="1" type="ORF">MNEG_14299</name>
</gene>
<dbReference type="RefSeq" id="XP_013892685.1">
    <property type="nucleotide sequence ID" value="XM_014037231.1"/>
</dbReference>